<comment type="caution">
    <text evidence="13">The sequence shown here is derived from an EMBL/GenBank/DDBJ whole genome shotgun (WGS) entry which is preliminary data.</text>
</comment>
<evidence type="ECO:0000256" key="3">
    <source>
        <dbReference type="ARBA" id="ARBA00022473"/>
    </source>
</evidence>
<evidence type="ECO:0000256" key="8">
    <source>
        <dbReference type="ARBA" id="ARBA00023157"/>
    </source>
</evidence>
<dbReference type="EMBL" id="LZPO01107543">
    <property type="protein sequence ID" value="OBS60581.1"/>
    <property type="molecule type" value="Genomic_DNA"/>
</dbReference>
<evidence type="ECO:0000313" key="13">
    <source>
        <dbReference type="EMBL" id="OBS60581.1"/>
    </source>
</evidence>
<evidence type="ECO:0000256" key="5">
    <source>
        <dbReference type="ARBA" id="ARBA00022530"/>
    </source>
</evidence>
<keyword evidence="10" id="KW-0449">Lipoprotein</keyword>
<dbReference type="FunFam" id="3.30.2460.20:FF:000001">
    <property type="entry name" value="Wnt homolog"/>
    <property type="match status" value="1"/>
</dbReference>
<keyword evidence="3 11" id="KW-0217">Developmental protein</keyword>
<dbReference type="PANTHER" id="PTHR12027:SF89">
    <property type="entry name" value="PROTEIN WNT-10A"/>
    <property type="match status" value="1"/>
</dbReference>
<comment type="subcellular location">
    <subcellularLocation>
        <location evidence="1 11">Secreted</location>
        <location evidence="1 11">Extracellular space</location>
        <location evidence="1 11">Extracellular matrix</location>
    </subcellularLocation>
</comment>
<dbReference type="InterPro" id="IPR043158">
    <property type="entry name" value="Wnt_C"/>
</dbReference>
<dbReference type="PANTHER" id="PTHR12027">
    <property type="entry name" value="WNT RELATED"/>
    <property type="match status" value="1"/>
</dbReference>
<evidence type="ECO:0000256" key="6">
    <source>
        <dbReference type="ARBA" id="ARBA00022687"/>
    </source>
</evidence>
<evidence type="ECO:0000256" key="2">
    <source>
        <dbReference type="ARBA" id="ARBA00005683"/>
    </source>
</evidence>
<dbReference type="InterPro" id="IPR005817">
    <property type="entry name" value="Wnt"/>
</dbReference>
<evidence type="ECO:0000256" key="10">
    <source>
        <dbReference type="ARBA" id="ARBA00023288"/>
    </source>
</evidence>
<accession>A0A1A6G307</accession>
<dbReference type="GO" id="GO:0005615">
    <property type="term" value="C:extracellular space"/>
    <property type="evidence" value="ECO:0007669"/>
    <property type="project" value="TreeGrafter"/>
</dbReference>
<dbReference type="Gene3D" id="3.30.2460.20">
    <property type="match status" value="1"/>
</dbReference>
<evidence type="ECO:0000256" key="4">
    <source>
        <dbReference type="ARBA" id="ARBA00022525"/>
    </source>
</evidence>
<protein>
    <recommendedName>
        <fullName evidence="11">Protein Wnt</fullName>
    </recommendedName>
</protein>
<dbReference type="OrthoDB" id="5945655at2759"/>
<dbReference type="GO" id="GO:0060070">
    <property type="term" value="P:canonical Wnt signaling pathway"/>
    <property type="evidence" value="ECO:0007669"/>
    <property type="project" value="TreeGrafter"/>
</dbReference>
<keyword evidence="5" id="KW-0272">Extracellular matrix</keyword>
<dbReference type="GO" id="GO:0045165">
    <property type="term" value="P:cell fate commitment"/>
    <property type="evidence" value="ECO:0007669"/>
    <property type="project" value="TreeGrafter"/>
</dbReference>
<evidence type="ECO:0000256" key="12">
    <source>
        <dbReference type="SAM" id="MobiDB-lite"/>
    </source>
</evidence>
<comment type="function">
    <text evidence="11">Ligand for members of the frizzled family of seven transmembrane receptors.</text>
</comment>
<dbReference type="GO" id="GO:0005125">
    <property type="term" value="F:cytokine activity"/>
    <property type="evidence" value="ECO:0007669"/>
    <property type="project" value="TreeGrafter"/>
</dbReference>
<gene>
    <name evidence="13" type="ORF">A6R68_08286</name>
</gene>
<dbReference type="Proteomes" id="UP000092124">
    <property type="component" value="Unassembled WGS sequence"/>
</dbReference>
<feature type="region of interest" description="Disordered" evidence="12">
    <location>
        <begin position="46"/>
        <end position="74"/>
    </location>
</feature>
<dbReference type="PROSITE" id="PS00246">
    <property type="entry name" value="WNT1"/>
    <property type="match status" value="1"/>
</dbReference>
<keyword evidence="4" id="KW-0964">Secreted</keyword>
<evidence type="ECO:0000313" key="14">
    <source>
        <dbReference type="Proteomes" id="UP000092124"/>
    </source>
</evidence>
<keyword evidence="14" id="KW-1185">Reference proteome</keyword>
<dbReference type="GO" id="GO:0030182">
    <property type="term" value="P:neuron differentiation"/>
    <property type="evidence" value="ECO:0007669"/>
    <property type="project" value="TreeGrafter"/>
</dbReference>
<organism evidence="13 14">
    <name type="scientific">Neotoma lepida</name>
    <name type="common">Desert woodrat</name>
    <dbReference type="NCBI Taxonomy" id="56216"/>
    <lineage>
        <taxon>Eukaryota</taxon>
        <taxon>Metazoa</taxon>
        <taxon>Chordata</taxon>
        <taxon>Craniata</taxon>
        <taxon>Vertebrata</taxon>
        <taxon>Euteleostomi</taxon>
        <taxon>Mammalia</taxon>
        <taxon>Eutheria</taxon>
        <taxon>Euarchontoglires</taxon>
        <taxon>Glires</taxon>
        <taxon>Rodentia</taxon>
        <taxon>Myomorpha</taxon>
        <taxon>Muroidea</taxon>
        <taxon>Cricetidae</taxon>
        <taxon>Neotominae</taxon>
        <taxon>Neotoma</taxon>
    </lineage>
</organism>
<evidence type="ECO:0000256" key="11">
    <source>
        <dbReference type="RuleBase" id="RU003500"/>
    </source>
</evidence>
<name>A0A1A6G307_NEOLE</name>
<comment type="similarity">
    <text evidence="2 11">Belongs to the Wnt family.</text>
</comment>
<proteinExistence type="inferred from homology"/>
<dbReference type="AlphaFoldDB" id="A0A1A6G307"/>
<evidence type="ECO:0000256" key="1">
    <source>
        <dbReference type="ARBA" id="ARBA00004498"/>
    </source>
</evidence>
<sequence length="163" mass="18241">MENMRRKCKCHGTSGSCQLKTCWQVTPEFRVVGALLRNRFHRATLIRPHNRNGGQLEPGPAGAPSPAPGTSGLRRRASHSDLVYFEKSPDFCEREPRLDSAGTVGRLCNKSSSGPDGCGSMCCGRGHNILRQTRSERCHCRFHWCCFVVCEECRITEWVSVCK</sequence>
<dbReference type="Pfam" id="PF00110">
    <property type="entry name" value="wnt"/>
    <property type="match status" value="1"/>
</dbReference>
<keyword evidence="9" id="KW-0325">Glycoprotein</keyword>
<evidence type="ECO:0000256" key="7">
    <source>
        <dbReference type="ARBA" id="ARBA00022729"/>
    </source>
</evidence>
<keyword evidence="6 11" id="KW-0879">Wnt signaling pathway</keyword>
<dbReference type="SMART" id="SM00097">
    <property type="entry name" value="WNT1"/>
    <property type="match status" value="1"/>
</dbReference>
<dbReference type="InterPro" id="IPR018161">
    <property type="entry name" value="Wnt_CS"/>
</dbReference>
<keyword evidence="8" id="KW-1015">Disulfide bond</keyword>
<dbReference type="STRING" id="56216.A0A1A6G307"/>
<reference evidence="13 14" key="1">
    <citation type="submission" date="2016-06" db="EMBL/GenBank/DDBJ databases">
        <title>The Draft Genome Sequence and Annotation of the Desert Woodrat Neotoma lepida.</title>
        <authorList>
            <person name="Campbell M."/>
            <person name="Oakeson K.F."/>
            <person name="Yandell M."/>
            <person name="Halpert J.R."/>
            <person name="Dearing D."/>
        </authorList>
    </citation>
    <scope>NUCLEOTIDE SEQUENCE [LARGE SCALE GENOMIC DNA]</scope>
    <source>
        <strain evidence="13">417</strain>
        <tissue evidence="13">Liver</tissue>
    </source>
</reference>
<dbReference type="PRINTS" id="PR01349">
    <property type="entry name" value="WNTPROTEIN"/>
</dbReference>
<keyword evidence="7" id="KW-0732">Signal</keyword>
<evidence type="ECO:0000256" key="9">
    <source>
        <dbReference type="ARBA" id="ARBA00023180"/>
    </source>
</evidence>
<dbReference type="GO" id="GO:0005109">
    <property type="term" value="F:frizzled binding"/>
    <property type="evidence" value="ECO:0007669"/>
    <property type="project" value="TreeGrafter"/>
</dbReference>